<keyword evidence="1" id="KW-0863">Zinc-finger</keyword>
<evidence type="ECO:0000313" key="4">
    <source>
        <dbReference type="EMBL" id="KAK9006796.1"/>
    </source>
</evidence>
<feature type="compositionally biased region" description="Basic residues" evidence="2">
    <location>
        <begin position="12"/>
        <end position="21"/>
    </location>
</feature>
<keyword evidence="5" id="KW-1185">Reference proteome</keyword>
<accession>A0ABR2R1I9</accession>
<keyword evidence="1" id="KW-0862">Zinc</keyword>
<organism evidence="4 5">
    <name type="scientific">Hibiscus sabdariffa</name>
    <name type="common">roselle</name>
    <dbReference type="NCBI Taxonomy" id="183260"/>
    <lineage>
        <taxon>Eukaryota</taxon>
        <taxon>Viridiplantae</taxon>
        <taxon>Streptophyta</taxon>
        <taxon>Embryophyta</taxon>
        <taxon>Tracheophyta</taxon>
        <taxon>Spermatophyta</taxon>
        <taxon>Magnoliopsida</taxon>
        <taxon>eudicotyledons</taxon>
        <taxon>Gunneridae</taxon>
        <taxon>Pentapetalae</taxon>
        <taxon>rosids</taxon>
        <taxon>malvids</taxon>
        <taxon>Malvales</taxon>
        <taxon>Malvaceae</taxon>
        <taxon>Malvoideae</taxon>
        <taxon>Hibiscus</taxon>
    </lineage>
</organism>
<gene>
    <name evidence="4" type="ORF">V6N11_019127</name>
</gene>
<dbReference type="EMBL" id="JBBPBN010000028">
    <property type="protein sequence ID" value="KAK9006796.1"/>
    <property type="molecule type" value="Genomic_DNA"/>
</dbReference>
<evidence type="ECO:0000313" key="5">
    <source>
        <dbReference type="Proteomes" id="UP001396334"/>
    </source>
</evidence>
<evidence type="ECO:0000256" key="2">
    <source>
        <dbReference type="SAM" id="MobiDB-lite"/>
    </source>
</evidence>
<dbReference type="InterPro" id="IPR001878">
    <property type="entry name" value="Znf_CCHC"/>
</dbReference>
<name>A0ABR2R1I9_9ROSI</name>
<evidence type="ECO:0000259" key="3">
    <source>
        <dbReference type="PROSITE" id="PS50158"/>
    </source>
</evidence>
<reference evidence="4 5" key="1">
    <citation type="journal article" date="2024" name="G3 (Bethesda)">
        <title>Genome assembly of Hibiscus sabdariffa L. provides insights into metabolisms of medicinal natural products.</title>
        <authorList>
            <person name="Kim T."/>
        </authorList>
    </citation>
    <scope>NUCLEOTIDE SEQUENCE [LARGE SCALE GENOMIC DNA]</scope>
    <source>
        <strain evidence="4">TK-2024</strain>
        <tissue evidence="4">Old leaves</tissue>
    </source>
</reference>
<protein>
    <recommendedName>
        <fullName evidence="3">CCHC-type domain-containing protein</fullName>
    </recommendedName>
</protein>
<proteinExistence type="predicted"/>
<feature type="region of interest" description="Disordered" evidence="2">
    <location>
        <begin position="52"/>
        <end position="107"/>
    </location>
</feature>
<feature type="compositionally biased region" description="Polar residues" evidence="2">
    <location>
        <begin position="88"/>
        <end position="107"/>
    </location>
</feature>
<feature type="region of interest" description="Disordered" evidence="2">
    <location>
        <begin position="1"/>
        <end position="37"/>
    </location>
</feature>
<keyword evidence="1" id="KW-0479">Metal-binding</keyword>
<sequence>MESILPPLFRRPPGRPHKKRKREIDKPIPQSGNVSKRGVKIYCKKCGRSGHNIRTCKGRVGGNIRGHGQTSTSSARAPRISKLPTRIPRTTPTSYGGTSPRPTSLPT</sequence>
<dbReference type="PROSITE" id="PS50158">
    <property type="entry name" value="ZF_CCHC"/>
    <property type="match status" value="1"/>
</dbReference>
<feature type="domain" description="CCHC-type" evidence="3">
    <location>
        <begin position="43"/>
        <end position="57"/>
    </location>
</feature>
<comment type="caution">
    <text evidence="4">The sequence shown here is derived from an EMBL/GenBank/DDBJ whole genome shotgun (WGS) entry which is preliminary data.</text>
</comment>
<dbReference type="Proteomes" id="UP001396334">
    <property type="component" value="Unassembled WGS sequence"/>
</dbReference>
<evidence type="ECO:0000256" key="1">
    <source>
        <dbReference type="PROSITE-ProRule" id="PRU00047"/>
    </source>
</evidence>